<gene>
    <name evidence="3" type="ORF">THMIRHAT_19000</name>
</gene>
<dbReference type="PROSITE" id="PS50110">
    <property type="entry name" value="RESPONSE_REGULATORY"/>
    <property type="match status" value="1"/>
</dbReference>
<keyword evidence="1" id="KW-0597">Phosphoprotein</keyword>
<dbReference type="Proteomes" id="UP000501466">
    <property type="component" value="Chromosome"/>
</dbReference>
<evidence type="ECO:0000259" key="2">
    <source>
        <dbReference type="PROSITE" id="PS50110"/>
    </source>
</evidence>
<dbReference type="KEGG" id="tzo:THMIRHAT_19000"/>
<dbReference type="Gene3D" id="3.40.50.2300">
    <property type="match status" value="1"/>
</dbReference>
<sequence>MSVKDALQWLNGKRVALCEPNAEKFLALEKLLKQYGLMVSHFNSPQAVMEELHRQQYSTLRVFLVILVDYHLARTAVAAWEKVTEENPTILQTPVVLMRTPEQVPLAQDMVDKGYFKYEINSPVSKLELLKVLTMLDRWKSWEADMQHSEAHPLASLSQK</sequence>
<keyword evidence="4" id="KW-1185">Reference proteome</keyword>
<dbReference type="EMBL" id="AP021888">
    <property type="protein sequence ID" value="BBP44154.1"/>
    <property type="molecule type" value="Genomic_DNA"/>
</dbReference>
<evidence type="ECO:0000313" key="3">
    <source>
        <dbReference type="EMBL" id="BBP44154.1"/>
    </source>
</evidence>
<feature type="modified residue" description="4-aspartylphosphate" evidence="1">
    <location>
        <position position="69"/>
    </location>
</feature>
<organism evidence="3 4">
    <name type="scientific">Thiosulfativibrio zosterae</name>
    <dbReference type="NCBI Taxonomy" id="2675053"/>
    <lineage>
        <taxon>Bacteria</taxon>
        <taxon>Pseudomonadati</taxon>
        <taxon>Pseudomonadota</taxon>
        <taxon>Gammaproteobacteria</taxon>
        <taxon>Thiotrichales</taxon>
        <taxon>Piscirickettsiaceae</taxon>
        <taxon>Thiosulfativibrio</taxon>
    </lineage>
</organism>
<dbReference type="RefSeq" id="WP_173291901.1">
    <property type="nucleotide sequence ID" value="NZ_AP021888.1"/>
</dbReference>
<dbReference type="GO" id="GO:0000160">
    <property type="term" value="P:phosphorelay signal transduction system"/>
    <property type="evidence" value="ECO:0007669"/>
    <property type="project" value="InterPro"/>
</dbReference>
<evidence type="ECO:0000313" key="4">
    <source>
        <dbReference type="Proteomes" id="UP000501466"/>
    </source>
</evidence>
<evidence type="ECO:0000256" key="1">
    <source>
        <dbReference type="PROSITE-ProRule" id="PRU00169"/>
    </source>
</evidence>
<reference evidence="4" key="1">
    <citation type="submission" date="2019-11" db="EMBL/GenBank/DDBJ databases">
        <title>Isolation and characterization of two novel species in the genus Thiomicrorhabdus.</title>
        <authorList>
            <person name="Mochizuki J."/>
            <person name="Kojima H."/>
            <person name="Fukui M."/>
        </authorList>
    </citation>
    <scope>NUCLEOTIDE SEQUENCE [LARGE SCALE GENOMIC DNA]</scope>
    <source>
        <strain evidence="4">AkT22</strain>
    </source>
</reference>
<dbReference type="InterPro" id="IPR001789">
    <property type="entry name" value="Sig_transdc_resp-reg_receiver"/>
</dbReference>
<dbReference type="SUPFAM" id="SSF52172">
    <property type="entry name" value="CheY-like"/>
    <property type="match status" value="1"/>
</dbReference>
<accession>A0A6F8PQ41</accession>
<proteinExistence type="predicted"/>
<protein>
    <recommendedName>
        <fullName evidence="2">Response regulatory domain-containing protein</fullName>
    </recommendedName>
</protein>
<dbReference type="AlphaFoldDB" id="A0A6F8PQ41"/>
<dbReference type="InterPro" id="IPR011006">
    <property type="entry name" value="CheY-like_superfamily"/>
</dbReference>
<name>A0A6F8PQ41_9GAMM</name>
<feature type="domain" description="Response regulatory" evidence="2">
    <location>
        <begin position="14"/>
        <end position="137"/>
    </location>
</feature>